<evidence type="ECO:0000313" key="6">
    <source>
        <dbReference type="Proteomes" id="UP000002247"/>
    </source>
</evidence>
<evidence type="ECO:0000256" key="3">
    <source>
        <dbReference type="SAM" id="MobiDB-lite"/>
    </source>
</evidence>
<protein>
    <submittedName>
        <fullName evidence="5">Transcriptional regulator, TetR family</fullName>
    </submittedName>
</protein>
<dbReference type="KEGG" id="srt:Srot_2538"/>
<dbReference type="Gene3D" id="1.10.357.10">
    <property type="entry name" value="Tetracycline Repressor, domain 2"/>
    <property type="match status" value="2"/>
</dbReference>
<dbReference type="RefSeq" id="WP_013139424.1">
    <property type="nucleotide sequence ID" value="NC_014168.1"/>
</dbReference>
<dbReference type="PROSITE" id="PS50977">
    <property type="entry name" value="HTH_TETR_2"/>
    <property type="match status" value="2"/>
</dbReference>
<dbReference type="SUPFAM" id="SSF48498">
    <property type="entry name" value="Tetracyclin repressor-like, C-terminal domain"/>
    <property type="match status" value="1"/>
</dbReference>
<dbReference type="InterPro" id="IPR001647">
    <property type="entry name" value="HTH_TetR"/>
</dbReference>
<proteinExistence type="predicted"/>
<dbReference type="InterPro" id="IPR009057">
    <property type="entry name" value="Homeodomain-like_sf"/>
</dbReference>
<dbReference type="PANTHER" id="PTHR30055:SF237">
    <property type="entry name" value="TRANSCRIPTIONAL REPRESSOR MCE3R"/>
    <property type="match status" value="1"/>
</dbReference>
<evidence type="ECO:0000259" key="4">
    <source>
        <dbReference type="PROSITE" id="PS50977"/>
    </source>
</evidence>
<sequence>MSSLMPNTAPRTATRPPGRKTQLLRIGSELFAAKGYPNVSVAQIAAAAGVTAPAIYRHFPDKQAILGEAVLDAIHRLEEVTTPELTFDEFVIEMTSVTVARPDLAVLWRWGVMHLDAQWRGPIRERSRALLGRWTTGIRMLRPELDPEQARMMARVMASTVSSAIVRPGRLSSAKHASMLTDVVRRVMATQLPPAAPAPSQSDEIPEEARQDHSAAARGKAGANAGARGRREQLLGAASELFLARGYAAVGVDELGAAVGISGPSVYRHFPDKQAVLAAVCLRGVRRLSEQVETELGQLEGNDPGSRLRALVRAHTSVLLSSSDLVVAASIGSVELAGPAGQEARDFLRAHITRWSTALLQLDEDLSPAEAKVVVYAALTLANDLARGRSTRNRPHLEAEMSALMAAAVGLGPG</sequence>
<dbReference type="InterPro" id="IPR036271">
    <property type="entry name" value="Tet_transcr_reg_TetR-rel_C_sf"/>
</dbReference>
<feature type="DNA-binding region" description="H-T-H motif" evidence="2">
    <location>
        <begin position="40"/>
        <end position="59"/>
    </location>
</feature>
<name>D6ZBM3_SEGRD</name>
<dbReference type="AlphaFoldDB" id="D6ZBM3"/>
<dbReference type="eggNOG" id="COG1309">
    <property type="taxonomic scope" value="Bacteria"/>
</dbReference>
<gene>
    <name evidence="5" type="ordered locus">Srot_2538</name>
</gene>
<evidence type="ECO:0000256" key="1">
    <source>
        <dbReference type="ARBA" id="ARBA00023125"/>
    </source>
</evidence>
<dbReference type="InterPro" id="IPR050109">
    <property type="entry name" value="HTH-type_TetR-like_transc_reg"/>
</dbReference>
<feature type="compositionally biased region" description="Low complexity" evidence="3">
    <location>
        <begin position="216"/>
        <end position="227"/>
    </location>
</feature>
<keyword evidence="1 2" id="KW-0238">DNA-binding</keyword>
<feature type="domain" description="HTH tetR-type" evidence="4">
    <location>
        <begin position="228"/>
        <end position="288"/>
    </location>
</feature>
<dbReference type="GO" id="GO:0000976">
    <property type="term" value="F:transcription cis-regulatory region binding"/>
    <property type="evidence" value="ECO:0007669"/>
    <property type="project" value="TreeGrafter"/>
</dbReference>
<dbReference type="EMBL" id="CP001958">
    <property type="protein sequence ID" value="ADG98975.1"/>
    <property type="molecule type" value="Genomic_DNA"/>
</dbReference>
<evidence type="ECO:0000256" key="2">
    <source>
        <dbReference type="PROSITE-ProRule" id="PRU00335"/>
    </source>
</evidence>
<dbReference type="SUPFAM" id="SSF46689">
    <property type="entry name" value="Homeodomain-like"/>
    <property type="match status" value="2"/>
</dbReference>
<feature type="DNA-binding region" description="H-T-H motif" evidence="2">
    <location>
        <begin position="251"/>
        <end position="270"/>
    </location>
</feature>
<dbReference type="Gene3D" id="1.10.10.60">
    <property type="entry name" value="Homeodomain-like"/>
    <property type="match status" value="2"/>
</dbReference>
<dbReference type="Proteomes" id="UP000002247">
    <property type="component" value="Chromosome"/>
</dbReference>
<dbReference type="HOGENOM" id="CLU_055812_0_0_11"/>
<feature type="domain" description="HTH tetR-type" evidence="4">
    <location>
        <begin position="17"/>
        <end position="77"/>
    </location>
</feature>
<dbReference type="STRING" id="640132.Srot_2538"/>
<dbReference type="GO" id="GO:0003700">
    <property type="term" value="F:DNA-binding transcription factor activity"/>
    <property type="evidence" value="ECO:0007669"/>
    <property type="project" value="TreeGrafter"/>
</dbReference>
<dbReference type="PRINTS" id="PR00455">
    <property type="entry name" value="HTHTETR"/>
</dbReference>
<feature type="region of interest" description="Disordered" evidence="3">
    <location>
        <begin position="193"/>
        <end position="228"/>
    </location>
</feature>
<dbReference type="InterPro" id="IPR023772">
    <property type="entry name" value="DNA-bd_HTH_TetR-type_CS"/>
</dbReference>
<organism evidence="5 6">
    <name type="scientific">Segniliparus rotundus (strain ATCC BAA-972 / CDC 1076 / CIP 108378 / DSM 44985 / JCM 13578)</name>
    <dbReference type="NCBI Taxonomy" id="640132"/>
    <lineage>
        <taxon>Bacteria</taxon>
        <taxon>Bacillati</taxon>
        <taxon>Actinomycetota</taxon>
        <taxon>Actinomycetes</taxon>
        <taxon>Mycobacteriales</taxon>
        <taxon>Segniliparaceae</taxon>
        <taxon>Segniliparus</taxon>
    </lineage>
</organism>
<accession>D6ZBM3</accession>
<reference evidence="5 6" key="1">
    <citation type="journal article" date="2010" name="Stand. Genomic Sci.">
        <title>Complete genome sequence of Segniliparus rotundus type strain (CDC 1076).</title>
        <authorList>
            <person name="Sikorski J."/>
            <person name="Lapidus A."/>
            <person name="Copeland A."/>
            <person name="Misra M."/>
            <person name="Glavina Del Rio T."/>
            <person name="Nolan M."/>
            <person name="Lucas S."/>
            <person name="Chen F."/>
            <person name="Tice H."/>
            <person name="Cheng J.F."/>
            <person name="Jando M."/>
            <person name="Schneider S."/>
            <person name="Bruce D."/>
            <person name="Goodwin L."/>
            <person name="Pitluck S."/>
            <person name="Liolios K."/>
            <person name="Mikhailova N."/>
            <person name="Pati A."/>
            <person name="Ivanova N."/>
            <person name="Mavromatis K."/>
            <person name="Chen A."/>
            <person name="Palaniappan K."/>
            <person name="Chertkov O."/>
            <person name="Land M."/>
            <person name="Hauser L."/>
            <person name="Chang Y.J."/>
            <person name="Jeffries C.D."/>
            <person name="Brettin T."/>
            <person name="Detter J.C."/>
            <person name="Han C."/>
            <person name="Rohde M."/>
            <person name="Goker M."/>
            <person name="Bristow J."/>
            <person name="Eisen J.A."/>
            <person name="Markowitz V."/>
            <person name="Hugenholtz P."/>
            <person name="Kyrpides N.C."/>
            <person name="Klenk H.P."/>
        </authorList>
    </citation>
    <scope>NUCLEOTIDE SEQUENCE [LARGE SCALE GENOMIC DNA]</scope>
    <source>
        <strain evidence="6">ATCC BAA-972 / CDC 1076 / CIP 108378 / DSM 44985 / JCM 13578</strain>
    </source>
</reference>
<dbReference type="PROSITE" id="PS01081">
    <property type="entry name" value="HTH_TETR_1"/>
    <property type="match status" value="1"/>
</dbReference>
<dbReference type="PANTHER" id="PTHR30055">
    <property type="entry name" value="HTH-TYPE TRANSCRIPTIONAL REGULATOR RUTR"/>
    <property type="match status" value="1"/>
</dbReference>
<evidence type="ECO:0000313" key="5">
    <source>
        <dbReference type="EMBL" id="ADG98975.1"/>
    </source>
</evidence>
<dbReference type="Pfam" id="PF00440">
    <property type="entry name" value="TetR_N"/>
    <property type="match status" value="2"/>
</dbReference>
<keyword evidence="6" id="KW-1185">Reference proteome</keyword>